<dbReference type="Gene3D" id="3.30.450.20">
    <property type="entry name" value="PAS domain"/>
    <property type="match status" value="1"/>
</dbReference>
<evidence type="ECO:0000256" key="6">
    <source>
        <dbReference type="ARBA" id="ARBA00022692"/>
    </source>
</evidence>
<dbReference type="CDD" id="cd12912">
    <property type="entry name" value="PDC2_MCP_like"/>
    <property type="match status" value="1"/>
</dbReference>
<evidence type="ECO:0000256" key="11">
    <source>
        <dbReference type="PROSITE-ProRule" id="PRU00284"/>
    </source>
</evidence>
<evidence type="ECO:0000256" key="9">
    <source>
        <dbReference type="ARBA" id="ARBA00023224"/>
    </source>
</evidence>
<reference evidence="16 17" key="1">
    <citation type="journal article" date="2013" name="Genome Announc.">
        <title>Draft Genome Sequence of Aeromonas molluscorum Strain 848TT, Isolated from Bivalve Molluscs.</title>
        <authorList>
            <person name="Spataro N."/>
            <person name="Farfan M."/>
            <person name="Albarral V."/>
            <person name="Sanglas A."/>
            <person name="Loren J.G."/>
            <person name="Fuste M.C."/>
            <person name="Bosch E."/>
        </authorList>
    </citation>
    <scope>NUCLEOTIDE SEQUENCE [LARGE SCALE GENOMIC DNA]</scope>
    <source>
        <strain evidence="16 17">848</strain>
    </source>
</reference>
<comment type="subcellular location">
    <subcellularLocation>
        <location evidence="1">Cell inner membrane</location>
        <topology evidence="1">Multi-pass membrane protein</topology>
    </subcellularLocation>
</comment>
<dbReference type="EMBL" id="AQGQ01000002">
    <property type="protein sequence ID" value="EOD57009.1"/>
    <property type="molecule type" value="Genomic_DNA"/>
</dbReference>
<evidence type="ECO:0000256" key="4">
    <source>
        <dbReference type="ARBA" id="ARBA00022500"/>
    </source>
</evidence>
<keyword evidence="2" id="KW-1003">Cell membrane</keyword>
<dbReference type="AlphaFoldDB" id="R1HF34"/>
<dbReference type="CDD" id="cd06225">
    <property type="entry name" value="HAMP"/>
    <property type="match status" value="1"/>
</dbReference>
<dbReference type="InterPro" id="IPR033462">
    <property type="entry name" value="Cache_3-Cache_2"/>
</dbReference>
<evidence type="ECO:0000256" key="10">
    <source>
        <dbReference type="ARBA" id="ARBA00029447"/>
    </source>
</evidence>
<dbReference type="CDD" id="cd11386">
    <property type="entry name" value="MCP_signal"/>
    <property type="match status" value="1"/>
</dbReference>
<dbReference type="InterPro" id="IPR003660">
    <property type="entry name" value="HAMP_dom"/>
</dbReference>
<dbReference type="PROSITE" id="PS50111">
    <property type="entry name" value="CHEMOTAXIS_TRANSDUC_2"/>
    <property type="match status" value="1"/>
</dbReference>
<dbReference type="PATRIC" id="fig|1268236.3.peg.222"/>
<dbReference type="PROSITE" id="PS50885">
    <property type="entry name" value="HAMP"/>
    <property type="match status" value="1"/>
</dbReference>
<dbReference type="InterPro" id="IPR004089">
    <property type="entry name" value="MCPsignal_dom"/>
</dbReference>
<dbReference type="PANTHER" id="PTHR32089">
    <property type="entry name" value="METHYL-ACCEPTING CHEMOTAXIS PROTEIN MCPB"/>
    <property type="match status" value="1"/>
</dbReference>
<accession>R1HF34</accession>
<dbReference type="PROSITE" id="PS50192">
    <property type="entry name" value="T_SNARE"/>
    <property type="match status" value="1"/>
</dbReference>
<comment type="caution">
    <text evidence="16">The sequence shown here is derived from an EMBL/GenBank/DDBJ whole genome shotgun (WGS) entry which is preliminary data.</text>
</comment>
<feature type="domain" description="T-SNARE coiled-coil homology" evidence="14">
    <location>
        <begin position="551"/>
        <end position="600"/>
    </location>
</feature>
<organism evidence="16 17">
    <name type="scientific">Aeromonas molluscorum 848</name>
    <dbReference type="NCBI Taxonomy" id="1268236"/>
    <lineage>
        <taxon>Bacteria</taxon>
        <taxon>Pseudomonadati</taxon>
        <taxon>Pseudomonadota</taxon>
        <taxon>Gammaproteobacteria</taxon>
        <taxon>Aeromonadales</taxon>
        <taxon>Aeromonadaceae</taxon>
        <taxon>Aeromonas</taxon>
    </lineage>
</organism>
<evidence type="ECO:0000259" key="15">
    <source>
        <dbReference type="PROSITE" id="PS50885"/>
    </source>
</evidence>
<keyword evidence="8 12" id="KW-0472">Membrane</keyword>
<dbReference type="SMART" id="SM00304">
    <property type="entry name" value="HAMP"/>
    <property type="match status" value="1"/>
</dbReference>
<dbReference type="InterPro" id="IPR000727">
    <property type="entry name" value="T_SNARE_dom"/>
</dbReference>
<feature type="transmembrane region" description="Helical" evidence="12">
    <location>
        <begin position="12"/>
        <end position="29"/>
    </location>
</feature>
<evidence type="ECO:0000256" key="8">
    <source>
        <dbReference type="ARBA" id="ARBA00023136"/>
    </source>
</evidence>
<dbReference type="InterPro" id="IPR004090">
    <property type="entry name" value="Chemotax_Me-accpt_rcpt"/>
</dbReference>
<evidence type="ECO:0000256" key="2">
    <source>
        <dbReference type="ARBA" id="ARBA00022475"/>
    </source>
</evidence>
<evidence type="ECO:0000256" key="5">
    <source>
        <dbReference type="ARBA" id="ARBA00022519"/>
    </source>
</evidence>
<evidence type="ECO:0000256" key="3">
    <source>
        <dbReference type="ARBA" id="ARBA00022481"/>
    </source>
</evidence>
<evidence type="ECO:0000256" key="12">
    <source>
        <dbReference type="SAM" id="Phobius"/>
    </source>
</evidence>
<dbReference type="RefSeq" id="WP_005891199.1">
    <property type="nucleotide sequence ID" value="NZ_AQGQ01000002.1"/>
</dbReference>
<keyword evidence="9 11" id="KW-0807">Transducer</keyword>
<evidence type="ECO:0000256" key="1">
    <source>
        <dbReference type="ARBA" id="ARBA00004429"/>
    </source>
</evidence>
<dbReference type="PANTHER" id="PTHR32089:SF39">
    <property type="entry name" value="METHYL-ACCEPTING CHEMOTAXIS PROTEIN HLYB"/>
    <property type="match status" value="1"/>
</dbReference>
<name>R1HF34_9GAMM</name>
<dbReference type="Gene3D" id="1.10.287.950">
    <property type="entry name" value="Methyl-accepting chemotaxis protein"/>
    <property type="match status" value="1"/>
</dbReference>
<sequence>MLASLTLKQKIITTVTLAVVLSCLLVGYFSQRSAQQLIETRMFEQELPNLTQRIGKDIEKDLNSVANAAKQLANDRFVLDWVARGMPKEQEDILISQLKDLTQQYGLVTASFADRQSAAYYNQDGFLRNLTQSQDAWFYDYTKSQQDLMLSIFREANGEMKLFVNFQQLGGRGLAGLAKSLDTMVATLSNFRVGDSGFVFMTDGSGKVKLHPDAARIDRDTLSQLAGPDAVALLTKQEFSASHAEVDGQAVVLATSYIPLLDWYLVVQVPEAEIYAELDKARLHIVLVSLAIALGMGLLGMVLAGSVSRPLNELARLFRALGSGDGDLTQRLKVEGKDELSEVAKGFNNFVAKIHGSIEQVASNSRQLAATAAQVAEQAQLTQHNCTAQRDRTVQVATAIHEMGATVGEIAGNASLAADVAKQANQQAEAGADVVSLARHGIVGLSSELEEVSGVIGSLAGQTDAIGSILDTIRSISEQTNLLALNAAIEAARAGEQGRGFAVVADEVRNLASRSAASTEEIQKMINSLQAQSARAVSAMAEGHSQSLAVVNQADKANEALGQITSHITQISDMNIQVATATEEQSSVVGEINRNVEDINQLTMETADIAHQLTASSRSLQQLSGELDQLVGNFRL</sequence>
<evidence type="ECO:0000256" key="7">
    <source>
        <dbReference type="ARBA" id="ARBA00022989"/>
    </source>
</evidence>
<dbReference type="SMART" id="SM00283">
    <property type="entry name" value="MA"/>
    <property type="match status" value="1"/>
</dbReference>
<feature type="transmembrane region" description="Helical" evidence="12">
    <location>
        <begin position="285"/>
        <end position="307"/>
    </location>
</feature>
<evidence type="ECO:0000313" key="16">
    <source>
        <dbReference type="EMBL" id="EOD57009.1"/>
    </source>
</evidence>
<dbReference type="FunFam" id="1.10.287.950:FF:000001">
    <property type="entry name" value="Methyl-accepting chemotaxis sensory transducer"/>
    <property type="match status" value="1"/>
</dbReference>
<feature type="domain" description="Methyl-accepting transducer" evidence="13">
    <location>
        <begin position="364"/>
        <end position="600"/>
    </location>
</feature>
<dbReference type="PRINTS" id="PR00260">
    <property type="entry name" value="CHEMTRNSDUCR"/>
</dbReference>
<dbReference type="OrthoDB" id="2489132at2"/>
<dbReference type="GO" id="GO:0007165">
    <property type="term" value="P:signal transduction"/>
    <property type="evidence" value="ECO:0007669"/>
    <property type="project" value="UniProtKB-KW"/>
</dbReference>
<keyword evidence="5" id="KW-0997">Cell inner membrane</keyword>
<evidence type="ECO:0000259" key="13">
    <source>
        <dbReference type="PROSITE" id="PS50111"/>
    </source>
</evidence>
<dbReference type="GO" id="GO:0004888">
    <property type="term" value="F:transmembrane signaling receptor activity"/>
    <property type="evidence" value="ECO:0007669"/>
    <property type="project" value="InterPro"/>
</dbReference>
<keyword evidence="7 12" id="KW-1133">Transmembrane helix</keyword>
<dbReference type="SUPFAM" id="SSF58104">
    <property type="entry name" value="Methyl-accepting chemotaxis protein (MCP) signaling domain"/>
    <property type="match status" value="1"/>
</dbReference>
<evidence type="ECO:0000313" key="17">
    <source>
        <dbReference type="Proteomes" id="UP000013526"/>
    </source>
</evidence>
<protein>
    <submittedName>
        <fullName evidence="16">Methyl-accepting chemotaxis protein</fullName>
    </submittedName>
</protein>
<evidence type="ECO:0000259" key="14">
    <source>
        <dbReference type="PROSITE" id="PS50192"/>
    </source>
</evidence>
<feature type="domain" description="HAMP" evidence="15">
    <location>
        <begin position="305"/>
        <end position="359"/>
    </location>
</feature>
<dbReference type="Pfam" id="PF00672">
    <property type="entry name" value="HAMP"/>
    <property type="match status" value="1"/>
</dbReference>
<keyword evidence="4" id="KW-0145">Chemotaxis</keyword>
<proteinExistence type="inferred from homology"/>
<keyword evidence="17" id="KW-1185">Reference proteome</keyword>
<keyword evidence="3" id="KW-0488">Methylation</keyword>
<dbReference type="Pfam" id="PF17201">
    <property type="entry name" value="Cache_3-Cache_2"/>
    <property type="match status" value="1"/>
</dbReference>
<gene>
    <name evidence="16" type="ORF">G113_01099</name>
</gene>
<dbReference type="GO" id="GO:0006935">
    <property type="term" value="P:chemotaxis"/>
    <property type="evidence" value="ECO:0007669"/>
    <property type="project" value="UniProtKB-KW"/>
</dbReference>
<dbReference type="Pfam" id="PF00015">
    <property type="entry name" value="MCPsignal"/>
    <property type="match status" value="1"/>
</dbReference>
<keyword evidence="6 12" id="KW-0812">Transmembrane</keyword>
<dbReference type="GO" id="GO:0005886">
    <property type="term" value="C:plasma membrane"/>
    <property type="evidence" value="ECO:0007669"/>
    <property type="project" value="UniProtKB-SubCell"/>
</dbReference>
<dbReference type="Proteomes" id="UP000013526">
    <property type="component" value="Unassembled WGS sequence"/>
</dbReference>
<comment type="similarity">
    <text evidence="10">Belongs to the methyl-accepting chemotaxis (MCP) protein family.</text>
</comment>